<organism evidence="2 3">
    <name type="scientific">Gigaspora margarita</name>
    <dbReference type="NCBI Taxonomy" id="4874"/>
    <lineage>
        <taxon>Eukaryota</taxon>
        <taxon>Fungi</taxon>
        <taxon>Fungi incertae sedis</taxon>
        <taxon>Mucoromycota</taxon>
        <taxon>Glomeromycotina</taxon>
        <taxon>Glomeromycetes</taxon>
        <taxon>Diversisporales</taxon>
        <taxon>Gigasporaceae</taxon>
        <taxon>Gigaspora</taxon>
    </lineage>
</organism>
<dbReference type="EMBL" id="CAJVQB010013193">
    <property type="protein sequence ID" value="CAG8760535.1"/>
    <property type="molecule type" value="Genomic_DNA"/>
</dbReference>
<gene>
    <name evidence="2" type="ORF">GMARGA_LOCUS17422</name>
</gene>
<feature type="compositionally biased region" description="Polar residues" evidence="1">
    <location>
        <begin position="31"/>
        <end position="50"/>
    </location>
</feature>
<feature type="compositionally biased region" description="Acidic residues" evidence="1">
    <location>
        <begin position="13"/>
        <end position="24"/>
    </location>
</feature>
<evidence type="ECO:0000313" key="3">
    <source>
        <dbReference type="Proteomes" id="UP000789901"/>
    </source>
</evidence>
<accession>A0ABN7VDH5</accession>
<keyword evidence="3" id="KW-1185">Reference proteome</keyword>
<evidence type="ECO:0000256" key="1">
    <source>
        <dbReference type="SAM" id="MobiDB-lite"/>
    </source>
</evidence>
<comment type="caution">
    <text evidence="2">The sequence shown here is derived from an EMBL/GenBank/DDBJ whole genome shotgun (WGS) entry which is preliminary data.</text>
</comment>
<feature type="region of interest" description="Disordered" evidence="1">
    <location>
        <begin position="13"/>
        <end position="68"/>
    </location>
</feature>
<name>A0ABN7VDH5_GIGMA</name>
<reference evidence="2 3" key="1">
    <citation type="submission" date="2021-06" db="EMBL/GenBank/DDBJ databases">
        <authorList>
            <person name="Kallberg Y."/>
            <person name="Tangrot J."/>
            <person name="Rosling A."/>
        </authorList>
    </citation>
    <scope>NUCLEOTIDE SEQUENCE [LARGE SCALE GENOMIC DNA]</scope>
    <source>
        <strain evidence="2 3">120-4 pot B 10/14</strain>
    </source>
</reference>
<evidence type="ECO:0000313" key="2">
    <source>
        <dbReference type="EMBL" id="CAG8760535.1"/>
    </source>
</evidence>
<sequence>MCYKSSNLNLIDSEDFTSYNDDDNDNRNRSKTTIVNRSTAPADNQSTSIIEKNKESNAPVVDQNNFLK</sequence>
<protein>
    <submittedName>
        <fullName evidence="2">9510_t:CDS:1</fullName>
    </submittedName>
</protein>
<feature type="non-terminal residue" evidence="2">
    <location>
        <position position="68"/>
    </location>
</feature>
<proteinExistence type="predicted"/>
<dbReference type="Proteomes" id="UP000789901">
    <property type="component" value="Unassembled WGS sequence"/>
</dbReference>